<dbReference type="EMBL" id="JADBGQ010000008">
    <property type="protein sequence ID" value="KAG5384178.1"/>
    <property type="molecule type" value="Genomic_DNA"/>
</dbReference>
<protein>
    <submittedName>
        <fullName evidence="2">Uncharacterized protein</fullName>
    </submittedName>
</protein>
<gene>
    <name evidence="2" type="primary">A09p036190.1_BraROA</name>
    <name evidence="2" type="ORF">IGI04_035648</name>
</gene>
<evidence type="ECO:0000313" key="2">
    <source>
        <dbReference type="EMBL" id="KAG5384178.1"/>
    </source>
</evidence>
<comment type="caution">
    <text evidence="2">The sequence shown here is derived from an EMBL/GenBank/DDBJ whole genome shotgun (WGS) entry which is preliminary data.</text>
</comment>
<feature type="compositionally biased region" description="Polar residues" evidence="1">
    <location>
        <begin position="226"/>
        <end position="235"/>
    </location>
</feature>
<dbReference type="Proteomes" id="UP000823674">
    <property type="component" value="Chromosome A09"/>
</dbReference>
<feature type="compositionally biased region" description="Basic and acidic residues" evidence="1">
    <location>
        <begin position="402"/>
        <end position="414"/>
    </location>
</feature>
<keyword evidence="3" id="KW-1185">Reference proteome</keyword>
<organism evidence="2 3">
    <name type="scientific">Brassica rapa subsp. trilocularis</name>
    <dbReference type="NCBI Taxonomy" id="1813537"/>
    <lineage>
        <taxon>Eukaryota</taxon>
        <taxon>Viridiplantae</taxon>
        <taxon>Streptophyta</taxon>
        <taxon>Embryophyta</taxon>
        <taxon>Tracheophyta</taxon>
        <taxon>Spermatophyta</taxon>
        <taxon>Magnoliopsida</taxon>
        <taxon>eudicotyledons</taxon>
        <taxon>Gunneridae</taxon>
        <taxon>Pentapetalae</taxon>
        <taxon>rosids</taxon>
        <taxon>malvids</taxon>
        <taxon>Brassicales</taxon>
        <taxon>Brassicaceae</taxon>
        <taxon>Brassiceae</taxon>
        <taxon>Brassica</taxon>
    </lineage>
</organism>
<evidence type="ECO:0000313" key="3">
    <source>
        <dbReference type="Proteomes" id="UP000823674"/>
    </source>
</evidence>
<accession>A0ABQ7LFB2</accession>
<feature type="region of interest" description="Disordered" evidence="1">
    <location>
        <begin position="218"/>
        <end position="246"/>
    </location>
</feature>
<feature type="region of interest" description="Disordered" evidence="1">
    <location>
        <begin position="389"/>
        <end position="414"/>
    </location>
</feature>
<reference evidence="2 3" key="1">
    <citation type="submission" date="2021-03" db="EMBL/GenBank/DDBJ databases">
        <authorList>
            <person name="King G.J."/>
            <person name="Bancroft I."/>
            <person name="Baten A."/>
            <person name="Bloomfield J."/>
            <person name="Borpatragohain P."/>
            <person name="He Z."/>
            <person name="Irish N."/>
            <person name="Irwin J."/>
            <person name="Liu K."/>
            <person name="Mauleon R.P."/>
            <person name="Moore J."/>
            <person name="Morris R."/>
            <person name="Ostergaard L."/>
            <person name="Wang B."/>
            <person name="Wells R."/>
        </authorList>
    </citation>
    <scope>NUCLEOTIDE SEQUENCE [LARGE SCALE GENOMIC DNA]</scope>
    <source>
        <strain evidence="2">R-o-18</strain>
        <tissue evidence="2">Leaf</tissue>
    </source>
</reference>
<sequence>MSGNTKDKIVVCNNAGKTTSAATAPMANAYANTTVLEKIKNLAFGSLPNKRNLNALRFYQNTFSEGKTRSPKTAEKTLATELKTTLHSLRSDRPQKGPPLGSHLNPHRNAFHFVSIGVSVEILRRKQVGLVLARFPSLRSDLLDLHSLHSDRSSFVFSFESRSKRFSFRLNRSFRRDFTTNTSKTRLNSFAISYSPLPPAFCPNATDTYLKPATDELEYGNRTTDKPSTIATQRTQRPRMHTARSLRSDQACTLLGRYVATKHQPSSSQAQSLRSDLVSVPLGRYIATECPSRSVAAYRPSVHHARSLCRDRALSPLGRYVATGLKLKLGRYVVTALFQNVDTTPVHALSSNLRCYLPKIVANSVHVFRYSKPSIKLCGLKPRKVRSLSKEVAVKPSSRKMAQRDLKHDSRPTI</sequence>
<name>A0ABQ7LFB2_BRACM</name>
<evidence type="ECO:0000256" key="1">
    <source>
        <dbReference type="SAM" id="MobiDB-lite"/>
    </source>
</evidence>
<proteinExistence type="predicted"/>